<feature type="region of interest" description="Disordered" evidence="1">
    <location>
        <begin position="182"/>
        <end position="218"/>
    </location>
</feature>
<dbReference type="GO" id="GO:0071763">
    <property type="term" value="P:nuclear membrane organization"/>
    <property type="evidence" value="ECO:0007669"/>
    <property type="project" value="TreeGrafter"/>
</dbReference>
<feature type="compositionally biased region" description="Polar residues" evidence="1">
    <location>
        <begin position="182"/>
        <end position="194"/>
    </location>
</feature>
<proteinExistence type="predicted"/>
<dbReference type="PANTHER" id="PTHR33416">
    <property type="entry name" value="NUCLEAR PORE COMPLEX PROTEIN NUP1"/>
    <property type="match status" value="1"/>
</dbReference>
<protein>
    <submittedName>
        <fullName evidence="3">Nuclear pore complex protein NUP1</fullName>
    </submittedName>
</protein>
<dbReference type="PANTHER" id="PTHR33416:SF18">
    <property type="entry name" value="NUCLEOPORIN-LIKE PROTEIN"/>
    <property type="match status" value="1"/>
</dbReference>
<reference evidence="2" key="1">
    <citation type="journal article" date="2014" name="Nat. Commun.">
        <title>Genome sequence of mungbean and insights into evolution within Vigna species.</title>
        <authorList>
            <person name="Kang Y.J."/>
            <person name="Kim S.K."/>
            <person name="Kim M.Y."/>
            <person name="Lestari P."/>
            <person name="Kim K.H."/>
            <person name="Ha B.K."/>
            <person name="Jun T.H."/>
            <person name="Hwang W.J."/>
            <person name="Lee T."/>
            <person name="Lee J."/>
            <person name="Shim S."/>
            <person name="Yoon M.Y."/>
            <person name="Jang Y.E."/>
            <person name="Han K.S."/>
            <person name="Taeprayoon P."/>
            <person name="Yoon N."/>
            <person name="Somta P."/>
            <person name="Tanya P."/>
            <person name="Kim K.S."/>
            <person name="Gwag J.G."/>
            <person name="Moon J.K."/>
            <person name="Lee Y.H."/>
            <person name="Park B.S."/>
            <person name="Bombarely A."/>
            <person name="Doyle J.J."/>
            <person name="Jackson S.A."/>
            <person name="Schafleitner R."/>
            <person name="Srinives P."/>
            <person name="Varshney R.K."/>
            <person name="Lee S.H."/>
        </authorList>
    </citation>
    <scope>NUCLEOTIDE SEQUENCE [LARGE SCALE GENOMIC DNA]</scope>
    <source>
        <strain evidence="2">cv. VC1973A</strain>
    </source>
</reference>
<dbReference type="STRING" id="3916.A0A1S3U721"/>
<evidence type="ECO:0000313" key="2">
    <source>
        <dbReference type="Proteomes" id="UP000087766"/>
    </source>
</evidence>
<sequence>MAPEQITPSVPEERGAGGKLRKPAPRKPLPSPYARPPEATRQRWISKIVDPALRLIAGGATRLLPSIFSAASPPSPILCPTSAAEDQDIWKTGDSHEDGSHRSDLHLLASKSSEIASSYDISGKLKSSFDLAVSRQHEKIEKSDKDEFSDIEQLVKGKKFSRDEFDRLVAVINSRVMDLSNVEQGKENTSLTSSKDAEHGPPNVSNEQRNEESAGAIWGTSTPLVSKVQDEIGASPIEIARAYMNSRVSEAGPSSKNTIHLVENTVLHGVEGATKPYDPEPSKKSSTCWPGAVVQDAYLTPQSQRRYGLHNFPRTPYSRTLLTKSKPKFIHMQGENNHISSTPILQSKTAMYLQDKSKAGASESGYGSVGPIRRTRHRVGAQSSSRKPVYSSLNGPSHRESSGVESFTPVAKSIETVGIGSGHKPLVFPVGVPTVHMHSSLMAKKILDHIDRNIPTPKEKFAELKQAQKWKNSESSTEFSTIFSNEDNVLPKSNDFSPQKSDGFEGKKSTLLIQSQGNCHARTQLKDSTDKSMEVRKEETLVPDVNAYNSSNSRLGNDDATKMTLPRGGHPFGVNQEKQAPTDPATIKPVLPPIAIKKPESRWTVASDNGSGFTFPVSTSSSVFSEPPTPSIMPLFSAGDQHQLKEGSTELSYSFGLKKCPAIVFCFPSTSNTTVQNEAGDPKFNFGSTKKTSLSFSFENNAVRC</sequence>
<feature type="region of interest" description="Disordered" evidence="1">
    <location>
        <begin position="1"/>
        <end position="41"/>
    </location>
</feature>
<keyword evidence="2" id="KW-1185">Reference proteome</keyword>
<feature type="compositionally biased region" description="Polar residues" evidence="1">
    <location>
        <begin position="381"/>
        <end position="395"/>
    </location>
</feature>
<dbReference type="RefSeq" id="XP_014501825.1">
    <property type="nucleotide sequence ID" value="XM_014646339.2"/>
</dbReference>
<accession>A0A1S3U721</accession>
<evidence type="ECO:0000313" key="3">
    <source>
        <dbReference type="RefSeq" id="XP_014501825.1"/>
    </source>
</evidence>
<dbReference type="OrthoDB" id="653151at2759"/>
<name>A0A1S3U721_VIGRR</name>
<dbReference type="Proteomes" id="UP000087766">
    <property type="component" value="Chromosome 5"/>
</dbReference>
<dbReference type="GO" id="GO:0005635">
    <property type="term" value="C:nuclear envelope"/>
    <property type="evidence" value="ECO:0007669"/>
    <property type="project" value="TreeGrafter"/>
</dbReference>
<dbReference type="AlphaFoldDB" id="A0A1S3U721"/>
<organism evidence="2 3">
    <name type="scientific">Vigna radiata var. radiata</name>
    <name type="common">Mung bean</name>
    <name type="synonym">Phaseolus aureus</name>
    <dbReference type="NCBI Taxonomy" id="3916"/>
    <lineage>
        <taxon>Eukaryota</taxon>
        <taxon>Viridiplantae</taxon>
        <taxon>Streptophyta</taxon>
        <taxon>Embryophyta</taxon>
        <taxon>Tracheophyta</taxon>
        <taxon>Spermatophyta</taxon>
        <taxon>Magnoliopsida</taxon>
        <taxon>eudicotyledons</taxon>
        <taxon>Gunneridae</taxon>
        <taxon>Pentapetalae</taxon>
        <taxon>rosids</taxon>
        <taxon>fabids</taxon>
        <taxon>Fabales</taxon>
        <taxon>Fabaceae</taxon>
        <taxon>Papilionoideae</taxon>
        <taxon>50 kb inversion clade</taxon>
        <taxon>NPAAA clade</taxon>
        <taxon>indigoferoid/millettioid clade</taxon>
        <taxon>Phaseoleae</taxon>
        <taxon>Vigna</taxon>
    </lineage>
</organism>
<dbReference type="KEGG" id="vra:106762431"/>
<feature type="region of interest" description="Disordered" evidence="1">
    <location>
        <begin position="359"/>
        <end position="406"/>
    </location>
</feature>
<feature type="compositionally biased region" description="Pro residues" evidence="1">
    <location>
        <begin position="26"/>
        <end position="35"/>
    </location>
</feature>
<evidence type="ECO:0000256" key="1">
    <source>
        <dbReference type="SAM" id="MobiDB-lite"/>
    </source>
</evidence>
<gene>
    <name evidence="3" type="primary">LOC106762431</name>
</gene>
<dbReference type="GeneID" id="106762431"/>
<reference evidence="3" key="2">
    <citation type="submission" date="2025-08" db="UniProtKB">
        <authorList>
            <consortium name="RefSeq"/>
        </authorList>
    </citation>
    <scope>IDENTIFICATION</scope>
    <source>
        <tissue evidence="3">Leaf</tissue>
    </source>
</reference>